<dbReference type="SUPFAM" id="SSF103515">
    <property type="entry name" value="Autotransporter"/>
    <property type="match status" value="1"/>
</dbReference>
<feature type="domain" description="Autotransporter" evidence="1">
    <location>
        <begin position="208"/>
        <end position="520"/>
    </location>
</feature>
<evidence type="ECO:0000313" key="3">
    <source>
        <dbReference type="Proteomes" id="UP000477680"/>
    </source>
</evidence>
<dbReference type="Proteomes" id="UP000477680">
    <property type="component" value="Chromosome"/>
</dbReference>
<sequence>MDADPVRHNGGNHHSCGGDFSTNTTVAIRIHRSVMLAALTLACGSAHASLLTLQGQFDNAVEESAAVANQATYDALLMTNGGPCDPRQRRSQGSCSGNVFNVFASTRELVETANELTGRGPTEFSLGVDLQGLGTALRWTAGEEFSAQESLNADFVSGQLSGLATRMAALRSGASGFQLGGLAPDRELVAGLPAAARGMGASADAAGEVYAPWGGFLTASYGYGDRQATGNEDAFDFDGHELSAGLDYRIGNRWVAGLIAGSSEREIDFELVDQYVVDGGISSTGYSLLAFGLFHSDTLYVSLAAGWQTMEFETDRAIKYPSLNPDVASVNTSTVSTTDSQSWSWNATVGYGFRFAALAVEPYLKVDYTDTTVDGFTEADINNDGFELAVAQQDIRSLETVVGLRAQYTLTPRFGVFTPYLDVQWHRQFEADSRDISARYDAATGSTDDRSLEFLVPTDAQDPQYYVVSAGVSAVLRGARQRGPDDAISGGLQGFVAWRSVQALEYFSHEVFSVGLRYEF</sequence>
<evidence type="ECO:0000259" key="1">
    <source>
        <dbReference type="PROSITE" id="PS51208"/>
    </source>
</evidence>
<keyword evidence="3" id="KW-1185">Reference proteome</keyword>
<dbReference type="InterPro" id="IPR005546">
    <property type="entry name" value="Autotransporte_beta"/>
</dbReference>
<dbReference type="EMBL" id="CP048711">
    <property type="protein sequence ID" value="QIB66255.1"/>
    <property type="molecule type" value="Genomic_DNA"/>
</dbReference>
<organism evidence="2 3">
    <name type="scientific">Kineobactrum salinum</name>
    <dbReference type="NCBI Taxonomy" id="2708301"/>
    <lineage>
        <taxon>Bacteria</taxon>
        <taxon>Pseudomonadati</taxon>
        <taxon>Pseudomonadota</taxon>
        <taxon>Gammaproteobacteria</taxon>
        <taxon>Cellvibrionales</taxon>
        <taxon>Halieaceae</taxon>
        <taxon>Kineobactrum</taxon>
    </lineage>
</organism>
<dbReference type="RefSeq" id="WP_163495690.1">
    <property type="nucleotide sequence ID" value="NZ_CP048711.1"/>
</dbReference>
<dbReference type="KEGG" id="kim:G3T16_13400"/>
<name>A0A6C0U750_9GAMM</name>
<dbReference type="AlphaFoldDB" id="A0A6C0U750"/>
<dbReference type="Gene3D" id="2.40.128.130">
    <property type="entry name" value="Autotransporter beta-domain"/>
    <property type="match status" value="1"/>
</dbReference>
<gene>
    <name evidence="2" type="ORF">G3T16_13400</name>
</gene>
<reference evidence="2 3" key="1">
    <citation type="submission" date="2020-02" db="EMBL/GenBank/DDBJ databases">
        <title>Genome sequencing for Kineobactrum sp. M2.</title>
        <authorList>
            <person name="Park S.-J."/>
        </authorList>
    </citation>
    <scope>NUCLEOTIDE SEQUENCE [LARGE SCALE GENOMIC DNA]</scope>
    <source>
        <strain evidence="2 3">M2</strain>
    </source>
</reference>
<protein>
    <submittedName>
        <fullName evidence="2">Autotransporter outer membrane beta-barrel domain-containing protein</fullName>
    </submittedName>
</protein>
<dbReference type="SMART" id="SM00869">
    <property type="entry name" value="Autotransporter"/>
    <property type="match status" value="1"/>
</dbReference>
<dbReference type="PROSITE" id="PS51208">
    <property type="entry name" value="AUTOTRANSPORTER"/>
    <property type="match status" value="1"/>
</dbReference>
<accession>A0A6C0U750</accession>
<dbReference type="InterPro" id="IPR036709">
    <property type="entry name" value="Autotransporte_beta_dom_sf"/>
</dbReference>
<evidence type="ECO:0000313" key="2">
    <source>
        <dbReference type="EMBL" id="QIB66255.1"/>
    </source>
</evidence>
<proteinExistence type="predicted"/>
<dbReference type="Pfam" id="PF03797">
    <property type="entry name" value="Autotransporter"/>
    <property type="match status" value="1"/>
</dbReference>